<dbReference type="EMBL" id="LILB01000005">
    <property type="protein sequence ID" value="KOO49720.1"/>
    <property type="molecule type" value="Genomic_DNA"/>
</dbReference>
<name>A0A0M0LF44_9BACL</name>
<protein>
    <submittedName>
        <fullName evidence="10">Chemotaxis protein</fullName>
    </submittedName>
</protein>
<dbReference type="SUPFAM" id="SSF58104">
    <property type="entry name" value="Methyl-accepting chemotaxis protein (MCP) signaling domain"/>
    <property type="match status" value="1"/>
</dbReference>
<dbReference type="AlphaFoldDB" id="A0A0M0LF44"/>
<evidence type="ECO:0000313" key="10">
    <source>
        <dbReference type="EMBL" id="KOO49720.1"/>
    </source>
</evidence>
<reference evidence="11" key="1">
    <citation type="submission" date="2015-08" db="EMBL/GenBank/DDBJ databases">
        <title>Fjat-10028 dsm 16317.</title>
        <authorList>
            <person name="Liu B."/>
            <person name="Wang J."/>
            <person name="Zhu Y."/>
            <person name="Liu G."/>
            <person name="Chen Q."/>
            <person name="Chen Z."/>
            <person name="Lan J."/>
            <person name="Che J."/>
            <person name="Ge C."/>
            <person name="Shi H."/>
            <person name="Pan Z."/>
            <person name="Liu X."/>
        </authorList>
    </citation>
    <scope>NUCLEOTIDE SEQUENCE [LARGE SCALE GENOMIC DNA]</scope>
    <source>
        <strain evidence="11">DSM 16317</strain>
    </source>
</reference>
<dbReference type="PANTHER" id="PTHR32089:SF112">
    <property type="entry name" value="LYSOZYME-LIKE PROTEIN-RELATED"/>
    <property type="match status" value="1"/>
</dbReference>
<proteinExistence type="inferred from homology"/>
<evidence type="ECO:0000256" key="3">
    <source>
        <dbReference type="ARBA" id="ARBA00023136"/>
    </source>
</evidence>
<dbReference type="InterPro" id="IPR004089">
    <property type="entry name" value="MCPsignal_dom"/>
</dbReference>
<evidence type="ECO:0000256" key="4">
    <source>
        <dbReference type="ARBA" id="ARBA00023224"/>
    </source>
</evidence>
<dbReference type="Pfam" id="PF00015">
    <property type="entry name" value="MCPsignal"/>
    <property type="match status" value="1"/>
</dbReference>
<evidence type="ECO:0000259" key="9">
    <source>
        <dbReference type="PROSITE" id="PS50885"/>
    </source>
</evidence>
<evidence type="ECO:0000256" key="1">
    <source>
        <dbReference type="ARBA" id="ARBA00004236"/>
    </source>
</evidence>
<comment type="similarity">
    <text evidence="5">Belongs to the methyl-accepting chemotaxis (MCP) protein family.</text>
</comment>
<sequence length="431" mass="47463">MNKRSVKHSFGLRKQLVLFVSILAIITYSTSLIFIEYIQPQFFPNINRLIFEIITYALGILWSGILAAAFSSFIIKPLQNLEAATNRAAEGYIGEDVDLPRSNDEIRALAVAFQSMLENLRKMVDSIDQNFQSTNETVLSLSKETENAASQAEAVSLTIAQISEGAENSAVSIQQTAEALEDVRVIAKEVNGRAELSSKHSERMMKELTFTTKKIEELVSGIKKIVSGNKDALGNIHQLESNAKQVERIIQLVGDIAAQTNLLALNASIEAARAGEHGKGFAVVAEEVRQLADQSAEAVQGITGLIQTMQSDVHNVVEQMTSQVAFAVKEVERVSETTNAVEGMTSIVHEMADSVVEISRFVEKQLHNIETTAHQSQEVAAIAQQTSAGAQEVRSVTEEQARSIEEIDQLSKHLKMQSEELYKMILQFDRS</sequence>
<dbReference type="SMART" id="SM00304">
    <property type="entry name" value="HAMP"/>
    <property type="match status" value="1"/>
</dbReference>
<dbReference type="CDD" id="cd06225">
    <property type="entry name" value="HAMP"/>
    <property type="match status" value="1"/>
</dbReference>
<dbReference type="GeneID" id="301137491"/>
<keyword evidence="3 7" id="KW-0472">Membrane</keyword>
<evidence type="ECO:0000256" key="2">
    <source>
        <dbReference type="ARBA" id="ARBA00022475"/>
    </source>
</evidence>
<dbReference type="GO" id="GO:0007165">
    <property type="term" value="P:signal transduction"/>
    <property type="evidence" value="ECO:0007669"/>
    <property type="project" value="UniProtKB-KW"/>
</dbReference>
<dbReference type="PROSITE" id="PS50885">
    <property type="entry name" value="HAMP"/>
    <property type="match status" value="1"/>
</dbReference>
<dbReference type="SMART" id="SM00283">
    <property type="entry name" value="MA"/>
    <property type="match status" value="1"/>
</dbReference>
<dbReference type="PANTHER" id="PTHR32089">
    <property type="entry name" value="METHYL-ACCEPTING CHEMOTAXIS PROTEIN MCPB"/>
    <property type="match status" value="1"/>
</dbReference>
<dbReference type="Proteomes" id="UP000036867">
    <property type="component" value="Unassembled WGS sequence"/>
</dbReference>
<dbReference type="PROSITE" id="PS50111">
    <property type="entry name" value="CHEMOTAXIS_TRANSDUC_2"/>
    <property type="match status" value="1"/>
</dbReference>
<keyword evidence="7" id="KW-0812">Transmembrane</keyword>
<dbReference type="PATRIC" id="fig|263475.3.peg.4368"/>
<feature type="domain" description="HAMP" evidence="9">
    <location>
        <begin position="72"/>
        <end position="125"/>
    </location>
</feature>
<accession>A0A0M0LF44</accession>
<evidence type="ECO:0000259" key="8">
    <source>
        <dbReference type="PROSITE" id="PS50111"/>
    </source>
</evidence>
<dbReference type="RefSeq" id="WP_053417894.1">
    <property type="nucleotide sequence ID" value="NZ_LILB01000005.1"/>
</dbReference>
<feature type="domain" description="Methyl-accepting transducer" evidence="8">
    <location>
        <begin position="144"/>
        <end position="380"/>
    </location>
</feature>
<evidence type="ECO:0000256" key="6">
    <source>
        <dbReference type="PROSITE-ProRule" id="PRU00284"/>
    </source>
</evidence>
<dbReference type="GO" id="GO:0005886">
    <property type="term" value="C:plasma membrane"/>
    <property type="evidence" value="ECO:0007669"/>
    <property type="project" value="UniProtKB-SubCell"/>
</dbReference>
<comment type="subcellular location">
    <subcellularLocation>
        <location evidence="1">Cell membrane</location>
    </subcellularLocation>
</comment>
<dbReference type="STRING" id="263475.AMD00_15450"/>
<gene>
    <name evidence="10" type="ORF">AMD00_15450</name>
</gene>
<evidence type="ECO:0000256" key="5">
    <source>
        <dbReference type="ARBA" id="ARBA00029447"/>
    </source>
</evidence>
<comment type="caution">
    <text evidence="10">The sequence shown here is derived from an EMBL/GenBank/DDBJ whole genome shotgun (WGS) entry which is preliminary data.</text>
</comment>
<dbReference type="InterPro" id="IPR003660">
    <property type="entry name" value="HAMP_dom"/>
</dbReference>
<keyword evidence="11" id="KW-1185">Reference proteome</keyword>
<evidence type="ECO:0000256" key="7">
    <source>
        <dbReference type="SAM" id="Phobius"/>
    </source>
</evidence>
<keyword evidence="7" id="KW-1133">Transmembrane helix</keyword>
<keyword evidence="2" id="KW-1003">Cell membrane</keyword>
<organism evidence="10 11">
    <name type="scientific">Viridibacillus arvi</name>
    <dbReference type="NCBI Taxonomy" id="263475"/>
    <lineage>
        <taxon>Bacteria</taxon>
        <taxon>Bacillati</taxon>
        <taxon>Bacillota</taxon>
        <taxon>Bacilli</taxon>
        <taxon>Bacillales</taxon>
        <taxon>Caryophanaceae</taxon>
        <taxon>Viridibacillus</taxon>
    </lineage>
</organism>
<keyword evidence="4 6" id="KW-0807">Transducer</keyword>
<feature type="transmembrane region" description="Helical" evidence="7">
    <location>
        <begin position="16"/>
        <end position="37"/>
    </location>
</feature>
<dbReference type="Gene3D" id="1.10.287.950">
    <property type="entry name" value="Methyl-accepting chemotaxis protein"/>
    <property type="match status" value="1"/>
</dbReference>
<feature type="transmembrane region" description="Helical" evidence="7">
    <location>
        <begin position="49"/>
        <end position="75"/>
    </location>
</feature>
<evidence type="ECO:0000313" key="11">
    <source>
        <dbReference type="Proteomes" id="UP000036867"/>
    </source>
</evidence>
<dbReference type="Gene3D" id="6.10.340.10">
    <property type="match status" value="1"/>
</dbReference>
<dbReference type="Pfam" id="PF00672">
    <property type="entry name" value="HAMP"/>
    <property type="match status" value="1"/>
</dbReference>